<dbReference type="Proteomes" id="UP000053105">
    <property type="component" value="Unassembled WGS sequence"/>
</dbReference>
<keyword evidence="2" id="KW-1015">Disulfide bond</keyword>
<dbReference type="PRINTS" id="PR00705">
    <property type="entry name" value="PAPAIN"/>
</dbReference>
<dbReference type="InterPro" id="IPR025660">
    <property type="entry name" value="Pept_his_AS"/>
</dbReference>
<evidence type="ECO:0000313" key="7">
    <source>
        <dbReference type="Proteomes" id="UP000053105"/>
    </source>
</evidence>
<dbReference type="EMBL" id="KQ438551">
    <property type="protein sequence ID" value="KOX67147.1"/>
    <property type="molecule type" value="Genomic_DNA"/>
</dbReference>
<proteinExistence type="inferred from homology"/>
<dbReference type="InterPro" id="IPR013201">
    <property type="entry name" value="Prot_inhib_I29"/>
</dbReference>
<comment type="similarity">
    <text evidence="1">Belongs to the peptidase C1 family.</text>
</comment>
<dbReference type="CDD" id="cd02248">
    <property type="entry name" value="Peptidase_C1A"/>
    <property type="match status" value="1"/>
</dbReference>
<feature type="signal peptide" evidence="3">
    <location>
        <begin position="1"/>
        <end position="21"/>
    </location>
</feature>
<evidence type="ECO:0000256" key="3">
    <source>
        <dbReference type="SAM" id="SignalP"/>
    </source>
</evidence>
<feature type="chain" id="PRO_5018793175" evidence="3">
    <location>
        <begin position="22"/>
        <end position="289"/>
    </location>
</feature>
<name>A0A0M8ZMK6_9HYME</name>
<sequence length="289" mass="32858">MKTLLIATIFAVAQVLSFSEAVNQEWETFKLEYNKTYKNDIEDRFRMKIFMDNKHKIDKHNENYEMKKVSYKQKMNKYGDMLYHELVKTFECCNNSELGFGIPPPCSLYFAVANVNLTNIDWRRYGAVTPVKDQGSCAACWAFSADNKGVDTEVSYPYEARNDECRYNPAYKGASDNGFVCIPQGDEQKLKAAVAIIGPVSIAVDALHRSFFFYSEGIYYEPKCSSYYSNHAVLVVGYGTDENGQDYWLVKNSWGVSWGIGGYIKMARNQQNNCAIASFASYPIVGFRG</sequence>
<dbReference type="FunFam" id="3.90.70.10:FF:000332">
    <property type="entry name" value="Cathepsin L1"/>
    <property type="match status" value="1"/>
</dbReference>
<evidence type="ECO:0000256" key="1">
    <source>
        <dbReference type="ARBA" id="ARBA00008455"/>
    </source>
</evidence>
<dbReference type="PROSITE" id="PS00639">
    <property type="entry name" value="THIOL_PROTEASE_HIS"/>
    <property type="match status" value="1"/>
</dbReference>
<gene>
    <name evidence="6" type="ORF">WN51_09391</name>
</gene>
<dbReference type="STRING" id="166423.A0A0M8ZMK6"/>
<dbReference type="InterPro" id="IPR025661">
    <property type="entry name" value="Pept_asp_AS"/>
</dbReference>
<keyword evidence="3" id="KW-0732">Signal</keyword>
<dbReference type="Gene3D" id="3.90.70.10">
    <property type="entry name" value="Cysteine proteinases"/>
    <property type="match status" value="2"/>
</dbReference>
<dbReference type="InterPro" id="IPR000668">
    <property type="entry name" value="Peptidase_C1A_C"/>
</dbReference>
<organism evidence="6 7">
    <name type="scientific">Melipona quadrifasciata</name>
    <dbReference type="NCBI Taxonomy" id="166423"/>
    <lineage>
        <taxon>Eukaryota</taxon>
        <taxon>Metazoa</taxon>
        <taxon>Ecdysozoa</taxon>
        <taxon>Arthropoda</taxon>
        <taxon>Hexapoda</taxon>
        <taxon>Insecta</taxon>
        <taxon>Pterygota</taxon>
        <taxon>Neoptera</taxon>
        <taxon>Endopterygota</taxon>
        <taxon>Hymenoptera</taxon>
        <taxon>Apocrita</taxon>
        <taxon>Aculeata</taxon>
        <taxon>Apoidea</taxon>
        <taxon>Anthophila</taxon>
        <taxon>Apidae</taxon>
        <taxon>Melipona</taxon>
    </lineage>
</organism>
<dbReference type="SUPFAM" id="SSF54001">
    <property type="entry name" value="Cysteine proteinases"/>
    <property type="match status" value="1"/>
</dbReference>
<evidence type="ECO:0000259" key="5">
    <source>
        <dbReference type="SMART" id="SM00848"/>
    </source>
</evidence>
<dbReference type="InterPro" id="IPR013128">
    <property type="entry name" value="Peptidase_C1A"/>
</dbReference>
<dbReference type="SMART" id="SM00848">
    <property type="entry name" value="Inhibitor_I29"/>
    <property type="match status" value="1"/>
</dbReference>
<keyword evidence="7" id="KW-1185">Reference proteome</keyword>
<dbReference type="AlphaFoldDB" id="A0A0M8ZMK6"/>
<dbReference type="GO" id="GO:0008234">
    <property type="term" value="F:cysteine-type peptidase activity"/>
    <property type="evidence" value="ECO:0007669"/>
    <property type="project" value="InterPro"/>
</dbReference>
<dbReference type="Pfam" id="PF00112">
    <property type="entry name" value="Peptidase_C1"/>
    <property type="match status" value="2"/>
</dbReference>
<dbReference type="SMART" id="SM00645">
    <property type="entry name" value="Pept_C1"/>
    <property type="match status" value="1"/>
</dbReference>
<evidence type="ECO:0000313" key="6">
    <source>
        <dbReference type="EMBL" id="KOX67147.1"/>
    </source>
</evidence>
<dbReference type="Pfam" id="PF08246">
    <property type="entry name" value="Inhibitor_I29"/>
    <property type="match status" value="1"/>
</dbReference>
<feature type="domain" description="Cathepsin propeptide inhibitor" evidence="5">
    <location>
        <begin position="26"/>
        <end position="86"/>
    </location>
</feature>
<evidence type="ECO:0000256" key="2">
    <source>
        <dbReference type="ARBA" id="ARBA00023157"/>
    </source>
</evidence>
<reference evidence="6 7" key="1">
    <citation type="submission" date="2015-07" db="EMBL/GenBank/DDBJ databases">
        <title>The genome of Melipona quadrifasciata.</title>
        <authorList>
            <person name="Pan H."/>
            <person name="Kapheim K."/>
        </authorList>
    </citation>
    <scope>NUCLEOTIDE SEQUENCE [LARGE SCALE GENOMIC DNA]</scope>
    <source>
        <strain evidence="6">0111107301</strain>
        <tissue evidence="6">Whole body</tissue>
    </source>
</reference>
<dbReference type="InterPro" id="IPR038765">
    <property type="entry name" value="Papain-like_cys_pep_sf"/>
</dbReference>
<evidence type="ECO:0000259" key="4">
    <source>
        <dbReference type="SMART" id="SM00645"/>
    </source>
</evidence>
<dbReference type="PROSITE" id="PS00640">
    <property type="entry name" value="THIOL_PROTEASE_ASN"/>
    <property type="match status" value="1"/>
</dbReference>
<protein>
    <submittedName>
        <fullName evidence="6">Cathepsin L</fullName>
    </submittedName>
</protein>
<accession>A0A0M8ZMK6</accession>
<feature type="domain" description="Peptidase C1A papain C-terminal" evidence="4">
    <location>
        <begin position="116"/>
        <end position="284"/>
    </location>
</feature>
<dbReference type="PANTHER" id="PTHR12411">
    <property type="entry name" value="CYSTEINE PROTEASE FAMILY C1-RELATED"/>
    <property type="match status" value="1"/>
</dbReference>
<dbReference type="OrthoDB" id="10253408at2759"/>
<dbReference type="GO" id="GO:0006508">
    <property type="term" value="P:proteolysis"/>
    <property type="evidence" value="ECO:0007669"/>
    <property type="project" value="InterPro"/>
</dbReference>
<dbReference type="Gene3D" id="1.10.287.2250">
    <property type="match status" value="1"/>
</dbReference>
<dbReference type="InterPro" id="IPR039417">
    <property type="entry name" value="Peptidase_C1A_papain-like"/>
</dbReference>